<protein>
    <recommendedName>
        <fullName evidence="7">Major facilitator superfamily (MFS) profile domain-containing protein</fullName>
    </recommendedName>
</protein>
<dbReference type="PROSITE" id="PS00216">
    <property type="entry name" value="SUGAR_TRANSPORT_1"/>
    <property type="match status" value="1"/>
</dbReference>
<gene>
    <name evidence="8" type="ORF">QQZ08_006954</name>
</gene>
<evidence type="ECO:0000256" key="2">
    <source>
        <dbReference type="ARBA" id="ARBA00010992"/>
    </source>
</evidence>
<dbReference type="InterPro" id="IPR005829">
    <property type="entry name" value="Sugar_transporter_CS"/>
</dbReference>
<keyword evidence="4 6" id="KW-1133">Transmembrane helix</keyword>
<dbReference type="InterPro" id="IPR050360">
    <property type="entry name" value="MFS_Sugar_Transporters"/>
</dbReference>
<reference evidence="8 9" key="1">
    <citation type="journal article" date="2025" name="Microbiol. Resour. Announc.">
        <title>Draft genome sequences for Neonectria magnoliae and Neonectria punicea, canker pathogens of Liriodendron tulipifera and Acer saccharum in West Virginia.</title>
        <authorList>
            <person name="Petronek H.M."/>
            <person name="Kasson M.T."/>
            <person name="Metheny A.M."/>
            <person name="Stauder C.M."/>
            <person name="Lovett B."/>
            <person name="Lynch S.C."/>
            <person name="Garnas J.R."/>
            <person name="Kasson L.R."/>
            <person name="Stajich J.E."/>
        </authorList>
    </citation>
    <scope>NUCLEOTIDE SEQUENCE [LARGE SCALE GENOMIC DNA]</scope>
    <source>
        <strain evidence="8 9">NRRL 64651</strain>
    </source>
</reference>
<organism evidence="8 9">
    <name type="scientific">Neonectria magnoliae</name>
    <dbReference type="NCBI Taxonomy" id="2732573"/>
    <lineage>
        <taxon>Eukaryota</taxon>
        <taxon>Fungi</taxon>
        <taxon>Dikarya</taxon>
        <taxon>Ascomycota</taxon>
        <taxon>Pezizomycotina</taxon>
        <taxon>Sordariomycetes</taxon>
        <taxon>Hypocreomycetidae</taxon>
        <taxon>Hypocreales</taxon>
        <taxon>Nectriaceae</taxon>
        <taxon>Neonectria</taxon>
    </lineage>
</organism>
<name>A0ABR1HZF5_9HYPO</name>
<dbReference type="InterPro" id="IPR036259">
    <property type="entry name" value="MFS_trans_sf"/>
</dbReference>
<sequence length="392" mass="42725">MVGAQCLTVKSPDSPRSMLIGSLMNGLQSLHQWREYFGHPAGEMLGLVNAAQSIGSVLALPFVGTLSDQFGWKPILLAGIILITIASILQAASVNYAMLVVSRVIVGFGGMFVVQPSPMLIAELAFPTHRGKYTSAFWIFHYLGAILASWTTFGTQAYQSTVSWRLPESPRWLVAQDRTHEAAAVLTKTSRSRDGNSPLVRHELSEIIGTIHHEKAAKTTGWSALVSTPENRKRTIIALCTGAPAQWNGIRVVLYYLTLVLDTVGITDTFDQALINGLLQIFNFGVALSSAFLVDRLGRRTLFLWSGLGMLVSYVVWTACSVVNSETGNKPAEIVVVVCLFAFFFPETKGYSLEEIARIFDGDDALPKSKARVADQKNAKEVADSASHCETV</sequence>
<dbReference type="PANTHER" id="PTHR48022">
    <property type="entry name" value="PLASTIDIC GLUCOSE TRANSPORTER 4"/>
    <property type="match status" value="1"/>
</dbReference>
<dbReference type="InterPro" id="IPR005828">
    <property type="entry name" value="MFS_sugar_transport-like"/>
</dbReference>
<feature type="transmembrane region" description="Helical" evidence="6">
    <location>
        <begin position="301"/>
        <end position="319"/>
    </location>
</feature>
<keyword evidence="9" id="KW-1185">Reference proteome</keyword>
<evidence type="ECO:0000313" key="8">
    <source>
        <dbReference type="EMBL" id="KAK7426624.1"/>
    </source>
</evidence>
<feature type="transmembrane region" description="Helical" evidence="6">
    <location>
        <begin position="75"/>
        <end position="98"/>
    </location>
</feature>
<evidence type="ECO:0000256" key="3">
    <source>
        <dbReference type="ARBA" id="ARBA00022692"/>
    </source>
</evidence>
<evidence type="ECO:0000256" key="6">
    <source>
        <dbReference type="SAM" id="Phobius"/>
    </source>
</evidence>
<evidence type="ECO:0000259" key="7">
    <source>
        <dbReference type="PROSITE" id="PS50850"/>
    </source>
</evidence>
<feature type="transmembrane region" description="Helical" evidence="6">
    <location>
        <begin position="273"/>
        <end position="294"/>
    </location>
</feature>
<proteinExistence type="inferred from homology"/>
<evidence type="ECO:0000313" key="9">
    <source>
        <dbReference type="Proteomes" id="UP001498421"/>
    </source>
</evidence>
<dbReference type="InterPro" id="IPR020846">
    <property type="entry name" value="MFS_dom"/>
</dbReference>
<keyword evidence="3 6" id="KW-0812">Transmembrane</keyword>
<feature type="domain" description="Major facilitator superfamily (MFS) profile" evidence="7">
    <location>
        <begin position="1"/>
        <end position="392"/>
    </location>
</feature>
<feature type="transmembrane region" description="Helical" evidence="6">
    <location>
        <begin position="138"/>
        <end position="158"/>
    </location>
</feature>
<dbReference type="Gene3D" id="1.20.1250.20">
    <property type="entry name" value="MFS general substrate transporter like domains"/>
    <property type="match status" value="1"/>
</dbReference>
<evidence type="ECO:0000256" key="5">
    <source>
        <dbReference type="ARBA" id="ARBA00023136"/>
    </source>
</evidence>
<keyword evidence="5 6" id="KW-0472">Membrane</keyword>
<accession>A0ABR1HZF5</accession>
<dbReference type="PANTHER" id="PTHR48022:SF3">
    <property type="entry name" value="HEXOSE TRANSPORTER PROTEIN (AFU_ORTHOLOGUE AFUA_8G04480)-RELATED"/>
    <property type="match status" value="1"/>
</dbReference>
<comment type="caution">
    <text evidence="8">The sequence shown here is derived from an EMBL/GenBank/DDBJ whole genome shotgun (WGS) entry which is preliminary data.</text>
</comment>
<comment type="subcellular location">
    <subcellularLocation>
        <location evidence="1">Membrane</location>
        <topology evidence="1">Multi-pass membrane protein</topology>
    </subcellularLocation>
</comment>
<dbReference type="Pfam" id="PF00083">
    <property type="entry name" value="Sugar_tr"/>
    <property type="match status" value="1"/>
</dbReference>
<dbReference type="PROSITE" id="PS50850">
    <property type="entry name" value="MFS"/>
    <property type="match status" value="1"/>
</dbReference>
<feature type="transmembrane region" description="Helical" evidence="6">
    <location>
        <begin position="104"/>
        <end position="126"/>
    </location>
</feature>
<comment type="similarity">
    <text evidence="2">Belongs to the major facilitator superfamily. Sugar transporter (TC 2.A.1.1) family.</text>
</comment>
<evidence type="ECO:0000256" key="4">
    <source>
        <dbReference type="ARBA" id="ARBA00022989"/>
    </source>
</evidence>
<evidence type="ECO:0000256" key="1">
    <source>
        <dbReference type="ARBA" id="ARBA00004141"/>
    </source>
</evidence>
<dbReference type="SUPFAM" id="SSF103473">
    <property type="entry name" value="MFS general substrate transporter"/>
    <property type="match status" value="1"/>
</dbReference>
<dbReference type="EMBL" id="JAZAVK010000064">
    <property type="protein sequence ID" value="KAK7426624.1"/>
    <property type="molecule type" value="Genomic_DNA"/>
</dbReference>
<dbReference type="Proteomes" id="UP001498421">
    <property type="component" value="Unassembled WGS sequence"/>
</dbReference>